<feature type="transmembrane region" description="Helical" evidence="1">
    <location>
        <begin position="154"/>
        <end position="181"/>
    </location>
</feature>
<dbReference type="AlphaFoldDB" id="A0A6V6YTT1"/>
<organism evidence="2 3">
    <name type="scientific">Flavobacterium chungangense</name>
    <dbReference type="NCBI Taxonomy" id="554283"/>
    <lineage>
        <taxon>Bacteria</taxon>
        <taxon>Pseudomonadati</taxon>
        <taxon>Bacteroidota</taxon>
        <taxon>Flavobacteriia</taxon>
        <taxon>Flavobacteriales</taxon>
        <taxon>Flavobacteriaceae</taxon>
        <taxon>Flavobacterium</taxon>
    </lineage>
</organism>
<dbReference type="Proteomes" id="UP000556700">
    <property type="component" value="Unassembled WGS sequence"/>
</dbReference>
<evidence type="ECO:0000313" key="3">
    <source>
        <dbReference type="Proteomes" id="UP000556700"/>
    </source>
</evidence>
<dbReference type="Pfam" id="PF10997">
    <property type="entry name" value="Amj"/>
    <property type="match status" value="1"/>
</dbReference>
<accession>A0A6V6YTT1</accession>
<feature type="transmembrane region" description="Helical" evidence="1">
    <location>
        <begin position="6"/>
        <end position="28"/>
    </location>
</feature>
<comment type="caution">
    <text evidence="2">The sequence shown here is derived from an EMBL/GenBank/DDBJ whole genome shotgun (WGS) entry which is preliminary data.</text>
</comment>
<feature type="transmembrane region" description="Helical" evidence="1">
    <location>
        <begin position="193"/>
        <end position="213"/>
    </location>
</feature>
<name>A0A6V6YTT1_9FLAO</name>
<keyword evidence="1" id="KW-0812">Transmembrane</keyword>
<dbReference type="InterPro" id="IPR021260">
    <property type="entry name" value="Amj"/>
</dbReference>
<gene>
    <name evidence="2" type="primary">amj</name>
    <name evidence="2" type="ORF">FLACHUCJ7_01158</name>
</gene>
<keyword evidence="3" id="KW-1185">Reference proteome</keyword>
<feature type="transmembrane region" description="Helical" evidence="1">
    <location>
        <begin position="77"/>
        <end position="97"/>
    </location>
</feature>
<keyword evidence="1" id="KW-0472">Membrane</keyword>
<keyword evidence="1" id="KW-1133">Transmembrane helix</keyword>
<sequence>MNNNLVLVCILTTVIHFISIISLSSKIVGTRTRRVASSSSIFNIIALTAQFSGSIQAPLLTKSIENTIISGLEPNEFLFRSIIFCATLGCALGAFAIPTTHRFMAKGVQALYENNSIIGVLMKSFQKKTFYHFKESVSLPQKENFTRLKQYKDLYLKLIFMNILVYSFITVSVLSCLYAGYLNPNLRTTSLSLSGIAVGLGSVGMLLFIEPYHGTLTDKVIDGTVKEAYFRRHLTYIIIARILGTILGQLLYIPLAWIIVTIAERL</sequence>
<dbReference type="RefSeq" id="WP_031454057.1">
    <property type="nucleotide sequence ID" value="NZ_CAIJDO010000100.1"/>
</dbReference>
<feature type="transmembrane region" description="Helical" evidence="1">
    <location>
        <begin position="40"/>
        <end position="57"/>
    </location>
</feature>
<evidence type="ECO:0000256" key="1">
    <source>
        <dbReference type="SAM" id="Phobius"/>
    </source>
</evidence>
<proteinExistence type="predicted"/>
<protein>
    <submittedName>
        <fullName evidence="2">Lipid II flippase Amj</fullName>
    </submittedName>
</protein>
<feature type="transmembrane region" description="Helical" evidence="1">
    <location>
        <begin position="234"/>
        <end position="260"/>
    </location>
</feature>
<evidence type="ECO:0000313" key="2">
    <source>
        <dbReference type="EMBL" id="CAD0002957.1"/>
    </source>
</evidence>
<reference evidence="2 3" key="1">
    <citation type="submission" date="2020-06" db="EMBL/GenBank/DDBJ databases">
        <authorList>
            <person name="Criscuolo A."/>
        </authorList>
    </citation>
    <scope>NUCLEOTIDE SEQUENCE [LARGE SCALE GENOMIC DNA]</scope>
    <source>
        <strain evidence="3">CIP 110025</strain>
    </source>
</reference>
<dbReference type="EMBL" id="CAIJDO010000100">
    <property type="protein sequence ID" value="CAD0002957.1"/>
    <property type="molecule type" value="Genomic_DNA"/>
</dbReference>